<dbReference type="Proteomes" id="UP000030746">
    <property type="component" value="Unassembled WGS sequence"/>
</dbReference>
<keyword evidence="1" id="KW-1015">Disulfide bond</keyword>
<keyword evidence="2" id="KW-0732">Signal</keyword>
<dbReference type="KEGG" id="lgi:LOTGIDRAFT_238970"/>
<evidence type="ECO:0000313" key="5">
    <source>
        <dbReference type="Proteomes" id="UP000030746"/>
    </source>
</evidence>
<name>V4AUQ5_LOTGI</name>
<gene>
    <name evidence="4" type="ORF">LOTGIDRAFT_238970</name>
</gene>
<proteinExistence type="predicted"/>
<dbReference type="InterPro" id="IPR000867">
    <property type="entry name" value="IGFBP-like"/>
</dbReference>
<dbReference type="CTD" id="20250909"/>
<protein>
    <recommendedName>
        <fullName evidence="3">IGFBP N-terminal domain-containing protein</fullName>
    </recommendedName>
</protein>
<feature type="domain" description="IGFBP N-terminal" evidence="3">
    <location>
        <begin position="22"/>
        <end position="104"/>
    </location>
</feature>
<dbReference type="PROSITE" id="PS00222">
    <property type="entry name" value="IGFBP_N_1"/>
    <property type="match status" value="1"/>
</dbReference>
<dbReference type="EMBL" id="KB201206">
    <property type="protein sequence ID" value="ESO98695.1"/>
    <property type="molecule type" value="Genomic_DNA"/>
</dbReference>
<dbReference type="SUPFAM" id="SSF57184">
    <property type="entry name" value="Growth factor receptor domain"/>
    <property type="match status" value="1"/>
</dbReference>
<evidence type="ECO:0000313" key="4">
    <source>
        <dbReference type="EMBL" id="ESO98695.1"/>
    </source>
</evidence>
<keyword evidence="5" id="KW-1185">Reference proteome</keyword>
<dbReference type="OMA" id="ICACAVA"/>
<dbReference type="GO" id="GO:0005576">
    <property type="term" value="C:extracellular region"/>
    <property type="evidence" value="ECO:0007669"/>
    <property type="project" value="InterPro"/>
</dbReference>
<dbReference type="HOGENOM" id="CLU_2040710_0_0_1"/>
<reference evidence="4 5" key="1">
    <citation type="journal article" date="2013" name="Nature">
        <title>Insights into bilaterian evolution from three spiralian genomes.</title>
        <authorList>
            <person name="Simakov O."/>
            <person name="Marletaz F."/>
            <person name="Cho S.J."/>
            <person name="Edsinger-Gonzales E."/>
            <person name="Havlak P."/>
            <person name="Hellsten U."/>
            <person name="Kuo D.H."/>
            <person name="Larsson T."/>
            <person name="Lv J."/>
            <person name="Arendt D."/>
            <person name="Savage R."/>
            <person name="Osoegawa K."/>
            <person name="de Jong P."/>
            <person name="Grimwood J."/>
            <person name="Chapman J.A."/>
            <person name="Shapiro H."/>
            <person name="Aerts A."/>
            <person name="Otillar R.P."/>
            <person name="Terry A.Y."/>
            <person name="Boore J.L."/>
            <person name="Grigoriev I.V."/>
            <person name="Lindberg D.R."/>
            <person name="Seaver E.C."/>
            <person name="Weisblat D.A."/>
            <person name="Putnam N.H."/>
            <person name="Rokhsar D.S."/>
        </authorList>
    </citation>
    <scope>NUCLEOTIDE SEQUENCE [LARGE SCALE GENOMIC DNA]</scope>
</reference>
<evidence type="ECO:0000259" key="3">
    <source>
        <dbReference type="PROSITE" id="PS51323"/>
    </source>
</evidence>
<feature type="signal peptide" evidence="2">
    <location>
        <begin position="1"/>
        <end position="23"/>
    </location>
</feature>
<dbReference type="PROSITE" id="PS51323">
    <property type="entry name" value="IGFBP_N_2"/>
    <property type="match status" value="1"/>
</dbReference>
<evidence type="ECO:0000256" key="1">
    <source>
        <dbReference type="ARBA" id="ARBA00023157"/>
    </source>
</evidence>
<dbReference type="InterPro" id="IPR009030">
    <property type="entry name" value="Growth_fac_rcpt_cys_sf"/>
</dbReference>
<dbReference type="RefSeq" id="XP_009050636.1">
    <property type="nucleotide sequence ID" value="XM_009052388.1"/>
</dbReference>
<feature type="chain" id="PRO_5004718965" description="IGFBP N-terminal domain-containing protein" evidence="2">
    <location>
        <begin position="24"/>
        <end position="121"/>
    </location>
</feature>
<accession>V4AUQ5</accession>
<sequence length="121" mass="13822">MKFGVGFLLSCLVALNTVQNMLALSCLPCDFDTLKCSPLPDDDDCFPAYTPCGCCPQCAGEEDDFCDNFTVRCHPDLVCVNATGFEKKFVYWYEFDFKGTCQESELETEYEYEYEENETKK</sequence>
<dbReference type="AlphaFoldDB" id="V4AUQ5"/>
<dbReference type="InterPro" id="IPR017891">
    <property type="entry name" value="Insulin_GF-bd_Cys-rich_CS"/>
</dbReference>
<dbReference type="GeneID" id="20250909"/>
<evidence type="ECO:0000256" key="2">
    <source>
        <dbReference type="SAM" id="SignalP"/>
    </source>
</evidence>
<dbReference type="PROSITE" id="PS51257">
    <property type="entry name" value="PROKAR_LIPOPROTEIN"/>
    <property type="match status" value="1"/>
</dbReference>
<organism evidence="4 5">
    <name type="scientific">Lottia gigantea</name>
    <name type="common">Giant owl limpet</name>
    <dbReference type="NCBI Taxonomy" id="225164"/>
    <lineage>
        <taxon>Eukaryota</taxon>
        <taxon>Metazoa</taxon>
        <taxon>Spiralia</taxon>
        <taxon>Lophotrochozoa</taxon>
        <taxon>Mollusca</taxon>
        <taxon>Gastropoda</taxon>
        <taxon>Patellogastropoda</taxon>
        <taxon>Lottioidea</taxon>
        <taxon>Lottiidae</taxon>
        <taxon>Lottia</taxon>
    </lineage>
</organism>
<dbReference type="Gene3D" id="4.10.40.20">
    <property type="match status" value="1"/>
</dbReference>